<evidence type="ECO:0000313" key="16">
    <source>
        <dbReference type="EMBL" id="EMC93180.1"/>
    </source>
</evidence>
<evidence type="ECO:0000256" key="1">
    <source>
        <dbReference type="ARBA" id="ARBA00001913"/>
    </source>
</evidence>
<evidence type="ECO:0000256" key="11">
    <source>
        <dbReference type="ARBA" id="ARBA00023004"/>
    </source>
</evidence>
<evidence type="ECO:0000256" key="6">
    <source>
        <dbReference type="ARBA" id="ARBA00022767"/>
    </source>
</evidence>
<dbReference type="eggNOG" id="KOG2408">
    <property type="taxonomic scope" value="Eukaryota"/>
</dbReference>
<accession>M2N397</accession>
<dbReference type="STRING" id="717646.M2N397"/>
<dbReference type="PANTHER" id="PTHR11903:SF11">
    <property type="entry name" value="ALPHA-DIOXYGENASE 1"/>
    <property type="match status" value="1"/>
</dbReference>
<keyword evidence="5 14" id="KW-0479">Metal-binding</keyword>
<dbReference type="KEGG" id="bcom:BAUCODRAFT_230055"/>
<evidence type="ECO:0000256" key="14">
    <source>
        <dbReference type="PIRSR" id="PIRSR619791-2"/>
    </source>
</evidence>
<dbReference type="GO" id="GO:0004601">
    <property type="term" value="F:peroxidase activity"/>
    <property type="evidence" value="ECO:0007669"/>
    <property type="project" value="UniProtKB-KW"/>
</dbReference>
<dbReference type="InterPro" id="IPR037120">
    <property type="entry name" value="Haem_peroxidase_sf_animal"/>
</dbReference>
<dbReference type="CDD" id="cd09818">
    <property type="entry name" value="PIOX_like"/>
    <property type="match status" value="1"/>
</dbReference>
<dbReference type="InterPro" id="IPR010255">
    <property type="entry name" value="Haem_peroxidase_sf"/>
</dbReference>
<keyword evidence="8" id="KW-0276">Fatty acid metabolism</keyword>
<evidence type="ECO:0000256" key="15">
    <source>
        <dbReference type="SAM" id="MobiDB-lite"/>
    </source>
</evidence>
<gene>
    <name evidence="16" type="ORF">BAUCODRAFT_230055</name>
</gene>
<evidence type="ECO:0000256" key="4">
    <source>
        <dbReference type="ARBA" id="ARBA00022617"/>
    </source>
</evidence>
<organism evidence="16 17">
    <name type="scientific">Baudoinia panamericana (strain UAMH 10762)</name>
    <name type="common">Angels' share fungus</name>
    <name type="synonym">Baudoinia compniacensis (strain UAMH 10762)</name>
    <dbReference type="NCBI Taxonomy" id="717646"/>
    <lineage>
        <taxon>Eukaryota</taxon>
        <taxon>Fungi</taxon>
        <taxon>Dikarya</taxon>
        <taxon>Ascomycota</taxon>
        <taxon>Pezizomycotina</taxon>
        <taxon>Dothideomycetes</taxon>
        <taxon>Dothideomycetidae</taxon>
        <taxon>Mycosphaerellales</taxon>
        <taxon>Teratosphaeriaceae</taxon>
        <taxon>Baudoinia</taxon>
    </lineage>
</organism>
<keyword evidence="12" id="KW-0443">Lipid metabolism</keyword>
<dbReference type="GO" id="GO:0016702">
    <property type="term" value="F:oxidoreductase activity, acting on single donors with incorporation of molecular oxygen, incorporation of two atoms of oxygen"/>
    <property type="evidence" value="ECO:0007669"/>
    <property type="project" value="TreeGrafter"/>
</dbReference>
<dbReference type="SUPFAM" id="SSF48113">
    <property type="entry name" value="Heme-dependent peroxidases"/>
    <property type="match status" value="1"/>
</dbReference>
<evidence type="ECO:0000256" key="3">
    <source>
        <dbReference type="ARBA" id="ARBA00022559"/>
    </source>
</evidence>
<evidence type="ECO:0000256" key="13">
    <source>
        <dbReference type="ARBA" id="ARBA00023160"/>
    </source>
</evidence>
<dbReference type="GO" id="GO:0006633">
    <property type="term" value="P:fatty acid biosynthetic process"/>
    <property type="evidence" value="ECO:0007669"/>
    <property type="project" value="UniProtKB-KW"/>
</dbReference>
<feature type="region of interest" description="Disordered" evidence="15">
    <location>
        <begin position="625"/>
        <end position="651"/>
    </location>
</feature>
<evidence type="ECO:0000256" key="2">
    <source>
        <dbReference type="ARBA" id="ARBA00022516"/>
    </source>
</evidence>
<dbReference type="GO" id="GO:0031408">
    <property type="term" value="P:oxylipin biosynthetic process"/>
    <property type="evidence" value="ECO:0007669"/>
    <property type="project" value="UniProtKB-KW"/>
</dbReference>
<dbReference type="AlphaFoldDB" id="M2N397"/>
<dbReference type="Pfam" id="PF03098">
    <property type="entry name" value="An_peroxidase"/>
    <property type="match status" value="1"/>
</dbReference>
<evidence type="ECO:0000256" key="5">
    <source>
        <dbReference type="ARBA" id="ARBA00022723"/>
    </source>
</evidence>
<keyword evidence="11 14" id="KW-0408">Iron</keyword>
<keyword evidence="17" id="KW-1185">Reference proteome</keyword>
<keyword evidence="6" id="KW-0925">Oxylipin biosynthesis</keyword>
<evidence type="ECO:0000256" key="8">
    <source>
        <dbReference type="ARBA" id="ARBA00022832"/>
    </source>
</evidence>
<dbReference type="EMBL" id="KB445560">
    <property type="protein sequence ID" value="EMC93180.1"/>
    <property type="molecule type" value="Genomic_DNA"/>
</dbReference>
<dbReference type="HOGENOM" id="CLU_033051_0_0_1"/>
<dbReference type="PROSITE" id="PS50292">
    <property type="entry name" value="PEROXIDASE_3"/>
    <property type="match status" value="1"/>
</dbReference>
<dbReference type="InterPro" id="IPR050783">
    <property type="entry name" value="Oxylipin_biosynth_metab"/>
</dbReference>
<keyword evidence="7" id="KW-0611">Plant defense</keyword>
<dbReference type="GO" id="GO:0020037">
    <property type="term" value="F:heme binding"/>
    <property type="evidence" value="ECO:0007669"/>
    <property type="project" value="InterPro"/>
</dbReference>
<evidence type="ECO:0000256" key="12">
    <source>
        <dbReference type="ARBA" id="ARBA00023098"/>
    </source>
</evidence>
<dbReference type="InterPro" id="IPR034815">
    <property type="entry name" value="A_dioxygenase"/>
</dbReference>
<keyword evidence="9" id="KW-0223">Dioxygenase</keyword>
<sequence>MPTMVDQADPVEHESWSFQLSFFENLIVSFFKFVNKHIEWHKLPTLLGVANLLAFRYELRAKNLYDGYASKAPQGTLAAEPLKDKRFLEARSSDGDYNSLEMPKMGCAGMRFGRNIPRSCAKKPSEQEMMTPNPRLISDTLMKRTEPDGFKPATTLNLLAAAWIQFQVHDWFFHEQQTENDYQVPLPPGDDWPSKDGTMALPKSQPDVTLDASDVACPGYKNMCTPWWDASQLYGESEIVTSSLRSKHPDGKLELTQDKKESFLPRDPKTGLPLTGFNNNWWIGLELLHTLFALEHNAVCDLLRAAHPTWTSDQIFDKARLVISCLMAKIHTVEWTPAILAHPALQVAMNTNWWGLVGEKLTKLLGRLSTDDVVSGIPGSGVDQDGVPYSLTEEFVSVYRMHTLIPDNIAFFNATTGSHERTTPFEDVVFAKARDPLDSGVSFADAFYSFGINYPGAITHNNYGAFLRGPMDAGDGVLRDMATVDILRDRERGIPRYCEMRRLLHMTAPKSFLELTGGDEALAKKVEEVYEGDVEKVDLLIGCHCEPLPKGFGFSDTAFRVFILMASRRLKSDRFIANQFDKETYTAEGLHWVQNTTMKDVLIRHFPELAPTLKHQKNVFAPWPQKEASKTYKGPETNAPAPAPTLVAGKK</sequence>
<evidence type="ECO:0008006" key="18">
    <source>
        <dbReference type="Google" id="ProtNLM"/>
    </source>
</evidence>
<evidence type="ECO:0000313" key="17">
    <source>
        <dbReference type="Proteomes" id="UP000011761"/>
    </source>
</evidence>
<proteinExistence type="predicted"/>
<dbReference type="Proteomes" id="UP000011761">
    <property type="component" value="Unassembled WGS sequence"/>
</dbReference>
<keyword evidence="10" id="KW-0560">Oxidoreductase</keyword>
<evidence type="ECO:0000256" key="9">
    <source>
        <dbReference type="ARBA" id="ARBA00022964"/>
    </source>
</evidence>
<keyword evidence="4 14" id="KW-0349">Heme</keyword>
<dbReference type="RefSeq" id="XP_007679457.1">
    <property type="nucleotide sequence ID" value="XM_007681267.1"/>
</dbReference>
<dbReference type="PRINTS" id="PR00457">
    <property type="entry name" value="ANPEROXIDASE"/>
</dbReference>
<dbReference type="OrthoDB" id="823504at2759"/>
<name>M2N397_BAUPA</name>
<comment type="cofactor">
    <cofactor evidence="1">
        <name>Ca(2+)</name>
        <dbReference type="ChEBI" id="CHEBI:29108"/>
    </cofactor>
</comment>
<feature type="binding site" description="axial binding residue" evidence="14">
    <location>
        <position position="402"/>
    </location>
    <ligand>
        <name>heme b</name>
        <dbReference type="ChEBI" id="CHEBI:60344"/>
    </ligand>
    <ligandPart>
        <name>Fe</name>
        <dbReference type="ChEBI" id="CHEBI:18248"/>
    </ligandPart>
</feature>
<evidence type="ECO:0000256" key="10">
    <source>
        <dbReference type="ARBA" id="ARBA00023002"/>
    </source>
</evidence>
<reference evidence="16 17" key="1">
    <citation type="journal article" date="2012" name="PLoS Pathog.">
        <title>Diverse lifestyles and strategies of plant pathogenesis encoded in the genomes of eighteen Dothideomycetes fungi.</title>
        <authorList>
            <person name="Ohm R.A."/>
            <person name="Feau N."/>
            <person name="Henrissat B."/>
            <person name="Schoch C.L."/>
            <person name="Horwitz B.A."/>
            <person name="Barry K.W."/>
            <person name="Condon B.J."/>
            <person name="Copeland A.C."/>
            <person name="Dhillon B."/>
            <person name="Glaser F."/>
            <person name="Hesse C.N."/>
            <person name="Kosti I."/>
            <person name="LaButti K."/>
            <person name="Lindquist E.A."/>
            <person name="Lucas S."/>
            <person name="Salamov A.A."/>
            <person name="Bradshaw R.E."/>
            <person name="Ciuffetti L."/>
            <person name="Hamelin R.C."/>
            <person name="Kema G.H.J."/>
            <person name="Lawrence C."/>
            <person name="Scott J.A."/>
            <person name="Spatafora J.W."/>
            <person name="Turgeon B.G."/>
            <person name="de Wit P.J.G.M."/>
            <person name="Zhong S."/>
            <person name="Goodwin S.B."/>
            <person name="Grigoriev I.V."/>
        </authorList>
    </citation>
    <scope>NUCLEOTIDE SEQUENCE [LARGE SCALE GENOMIC DNA]</scope>
    <source>
        <strain evidence="16 17">UAMH 10762</strain>
    </source>
</reference>
<dbReference type="GeneID" id="19109976"/>
<dbReference type="InterPro" id="IPR019791">
    <property type="entry name" value="Haem_peroxidase_animal"/>
</dbReference>
<keyword evidence="3" id="KW-0575">Peroxidase</keyword>
<dbReference type="GO" id="GO:0006952">
    <property type="term" value="P:defense response"/>
    <property type="evidence" value="ECO:0007669"/>
    <property type="project" value="UniProtKB-KW"/>
</dbReference>
<dbReference type="GO" id="GO:0006979">
    <property type="term" value="P:response to oxidative stress"/>
    <property type="evidence" value="ECO:0007669"/>
    <property type="project" value="InterPro"/>
</dbReference>
<keyword evidence="13" id="KW-0275">Fatty acid biosynthesis</keyword>
<dbReference type="PANTHER" id="PTHR11903">
    <property type="entry name" value="PROSTAGLANDIN G/H SYNTHASE"/>
    <property type="match status" value="1"/>
</dbReference>
<evidence type="ECO:0000256" key="7">
    <source>
        <dbReference type="ARBA" id="ARBA00022821"/>
    </source>
</evidence>
<protein>
    <recommendedName>
        <fullName evidence="18">Heme peroxidase</fullName>
    </recommendedName>
</protein>
<dbReference type="OMA" id="ANWWGIV"/>
<keyword evidence="2" id="KW-0444">Lipid biosynthesis</keyword>
<dbReference type="Gene3D" id="1.10.640.10">
    <property type="entry name" value="Haem peroxidase domain superfamily, animal type"/>
    <property type="match status" value="1"/>
</dbReference>
<dbReference type="GO" id="GO:0046872">
    <property type="term" value="F:metal ion binding"/>
    <property type="evidence" value="ECO:0007669"/>
    <property type="project" value="UniProtKB-KW"/>
</dbReference>